<name>A0A4S2GX41_9PROT</name>
<keyword evidence="4" id="KW-0809">Transit peptide</keyword>
<evidence type="ECO:0000256" key="7">
    <source>
        <dbReference type="SAM" id="MobiDB-lite"/>
    </source>
</evidence>
<keyword evidence="5" id="KW-0249">Electron transport</keyword>
<reference evidence="8 9" key="1">
    <citation type="journal article" date="2017" name="Int. J. Syst. Evol. Microbiol.">
        <title>Marinicauda algicola sp. nov., isolated from a marine red alga Rhodosorus marinus.</title>
        <authorList>
            <person name="Jeong S.E."/>
            <person name="Jeon S.H."/>
            <person name="Chun B.H."/>
            <person name="Kim D.W."/>
            <person name="Jeon C.O."/>
        </authorList>
    </citation>
    <scope>NUCLEOTIDE SEQUENCE [LARGE SCALE GENOMIC DNA]</scope>
    <source>
        <strain evidence="8 9">JCM 31718</strain>
    </source>
</reference>
<feature type="region of interest" description="Disordered" evidence="7">
    <location>
        <begin position="30"/>
        <end position="51"/>
    </location>
</feature>
<gene>
    <name evidence="8" type="ORF">E5163_14415</name>
</gene>
<evidence type="ECO:0000256" key="3">
    <source>
        <dbReference type="ARBA" id="ARBA00022660"/>
    </source>
</evidence>
<keyword evidence="3" id="KW-0679">Respiratory chain</keyword>
<dbReference type="EMBL" id="SRXW01000005">
    <property type="protein sequence ID" value="TGY87626.1"/>
    <property type="molecule type" value="Genomic_DNA"/>
</dbReference>
<comment type="caution">
    <text evidence="8">The sequence shown here is derived from an EMBL/GenBank/DDBJ whole genome shotgun (WGS) entry which is preliminary data.</text>
</comment>
<organism evidence="8 9">
    <name type="scientific">Marinicauda algicola</name>
    <dbReference type="NCBI Taxonomy" id="2029849"/>
    <lineage>
        <taxon>Bacteria</taxon>
        <taxon>Pseudomonadati</taxon>
        <taxon>Pseudomonadota</taxon>
        <taxon>Alphaproteobacteria</taxon>
        <taxon>Maricaulales</taxon>
        <taxon>Maricaulaceae</taxon>
        <taxon>Marinicauda</taxon>
    </lineage>
</organism>
<accession>A0A4S2GX41</accession>
<evidence type="ECO:0000313" key="8">
    <source>
        <dbReference type="EMBL" id="TGY87626.1"/>
    </source>
</evidence>
<evidence type="ECO:0000256" key="4">
    <source>
        <dbReference type="ARBA" id="ARBA00022946"/>
    </source>
</evidence>
<dbReference type="GO" id="GO:0022900">
    <property type="term" value="P:electron transport chain"/>
    <property type="evidence" value="ECO:0007669"/>
    <property type="project" value="InterPro"/>
</dbReference>
<dbReference type="AlphaFoldDB" id="A0A4S2GX41"/>
<evidence type="ECO:0000256" key="2">
    <source>
        <dbReference type="ARBA" id="ARBA00022448"/>
    </source>
</evidence>
<evidence type="ECO:0008006" key="10">
    <source>
        <dbReference type="Google" id="ProtNLM"/>
    </source>
</evidence>
<dbReference type="InterPro" id="IPR038532">
    <property type="entry name" value="NDUFS4-like_sf"/>
</dbReference>
<dbReference type="Proteomes" id="UP000308054">
    <property type="component" value="Unassembled WGS sequence"/>
</dbReference>
<sequence length="212" mass="23652">MCSRTKTRHSSSSARRSIVISVSLPCSATHPKIAAQDRKSSRPGQGLRPRRPVLTRTAADTISMRGPERRSCSALRRFSSQEVAMTGTDSLNVERLEEADPQGPREAMDILERAARTARGSGPVRDGGAPAPHAPAALIYRPARNPNQAVRPRRGWMLELVPETAQRPEPLMGWISGDDPRRQVRLRFTTREAAIRFAERRGWHVRVREDHG</sequence>
<keyword evidence="2" id="KW-0813">Transport</keyword>
<dbReference type="InterPro" id="IPR006885">
    <property type="entry name" value="NADH_UbQ_FeS_4_mit-like"/>
</dbReference>
<evidence type="ECO:0000256" key="6">
    <source>
        <dbReference type="ARBA" id="ARBA00023136"/>
    </source>
</evidence>
<evidence type="ECO:0000313" key="9">
    <source>
        <dbReference type="Proteomes" id="UP000308054"/>
    </source>
</evidence>
<dbReference type="Gene3D" id="3.30.160.190">
    <property type="entry name" value="atu1810 like domain"/>
    <property type="match status" value="1"/>
</dbReference>
<evidence type="ECO:0000256" key="5">
    <source>
        <dbReference type="ARBA" id="ARBA00022982"/>
    </source>
</evidence>
<evidence type="ECO:0000256" key="1">
    <source>
        <dbReference type="ARBA" id="ARBA00004370"/>
    </source>
</evidence>
<proteinExistence type="predicted"/>
<dbReference type="Pfam" id="PF04800">
    <property type="entry name" value="NDUS4"/>
    <property type="match status" value="1"/>
</dbReference>
<comment type="subcellular location">
    <subcellularLocation>
        <location evidence="1">Membrane</location>
    </subcellularLocation>
</comment>
<protein>
    <recommendedName>
        <fullName evidence="10">ETC complex I subunit</fullName>
    </recommendedName>
</protein>
<dbReference type="GO" id="GO:0016020">
    <property type="term" value="C:membrane"/>
    <property type="evidence" value="ECO:0007669"/>
    <property type="project" value="UniProtKB-SubCell"/>
</dbReference>
<keyword evidence="6" id="KW-0472">Membrane</keyword>
<keyword evidence="9" id="KW-1185">Reference proteome</keyword>